<dbReference type="Proteomes" id="UP000198535">
    <property type="component" value="Unassembled WGS sequence"/>
</dbReference>
<dbReference type="EMBL" id="FOUJ01000001">
    <property type="protein sequence ID" value="SFM33332.1"/>
    <property type="molecule type" value="Genomic_DNA"/>
</dbReference>
<reference evidence="2" key="1">
    <citation type="submission" date="2016-10" db="EMBL/GenBank/DDBJ databases">
        <authorList>
            <person name="Varghese N."/>
            <person name="Submissions S."/>
        </authorList>
    </citation>
    <scope>NUCLEOTIDE SEQUENCE [LARGE SCALE GENOMIC DNA]</scope>
    <source>
        <strain evidence="2">Mob M</strain>
    </source>
</reference>
<accession>A0A1I4PZU4</accession>
<protein>
    <submittedName>
        <fullName evidence="1">Uncharacterized protein, contains metal-binding DGC domain</fullName>
    </submittedName>
</protein>
<dbReference type="AlphaFoldDB" id="A0A1I4PZU4"/>
<organism evidence="1 2">
    <name type="scientific">Methanolobus profundi</name>
    <dbReference type="NCBI Taxonomy" id="487685"/>
    <lineage>
        <taxon>Archaea</taxon>
        <taxon>Methanobacteriati</taxon>
        <taxon>Methanobacteriota</taxon>
        <taxon>Stenosarchaea group</taxon>
        <taxon>Methanomicrobia</taxon>
        <taxon>Methanosarcinales</taxon>
        <taxon>Methanosarcinaceae</taxon>
        <taxon>Methanolobus</taxon>
    </lineage>
</organism>
<evidence type="ECO:0000313" key="2">
    <source>
        <dbReference type="Proteomes" id="UP000198535"/>
    </source>
</evidence>
<evidence type="ECO:0000313" key="1">
    <source>
        <dbReference type="EMBL" id="SFM33332.1"/>
    </source>
</evidence>
<name>A0A1I4PZU4_9EURY</name>
<dbReference type="Pfam" id="PF08859">
    <property type="entry name" value="DGC"/>
    <property type="match status" value="1"/>
</dbReference>
<keyword evidence="2" id="KW-1185">Reference proteome</keyword>
<sequence length="131" mass="13426">MDNTVIPMSEGAKCSCGASVVGIFPCAGASNVGQLSNAVAVELHKQGVGNMMCTVGIGGKINGLLKSAEGCGSIIVIDGCPLNCAQATMEEAGIPIGKHILLTDMDIKKNKDLDLDPAQVKEVLSKVTELL</sequence>
<dbReference type="RefSeq" id="WP_245747890.1">
    <property type="nucleotide sequence ID" value="NZ_FOUJ01000001.1"/>
</dbReference>
<dbReference type="PIRSF" id="PIRSF037181">
    <property type="entry name" value="DGC"/>
    <property type="match status" value="1"/>
</dbReference>
<proteinExistence type="predicted"/>
<dbReference type="STRING" id="487685.SAMN04488696_1015"/>
<dbReference type="InterPro" id="IPR014958">
    <property type="entry name" value="DGC"/>
</dbReference>
<gene>
    <name evidence="1" type="ORF">SAMN04488696_1015</name>
</gene>